<dbReference type="Proteomes" id="UP000259636">
    <property type="component" value="Chromosome"/>
</dbReference>
<dbReference type="AlphaFoldDB" id="A0A385DD23"/>
<dbReference type="Gene3D" id="2.80.10.50">
    <property type="match status" value="1"/>
</dbReference>
<dbReference type="RefSeq" id="WP_101276046.1">
    <property type="nucleotide sequence ID" value="NZ_CP031742.1"/>
</dbReference>
<feature type="signal peptide" evidence="1">
    <location>
        <begin position="1"/>
        <end position="35"/>
    </location>
</feature>
<accession>A0A385DD23</accession>
<dbReference type="PROSITE" id="PS51318">
    <property type="entry name" value="TAT"/>
    <property type="match status" value="1"/>
</dbReference>
<organism evidence="2 3">
    <name type="scientific">Streptomyces koyangensis</name>
    <dbReference type="NCBI Taxonomy" id="188770"/>
    <lineage>
        <taxon>Bacteria</taxon>
        <taxon>Bacillati</taxon>
        <taxon>Actinomycetota</taxon>
        <taxon>Actinomycetes</taxon>
        <taxon>Kitasatosporales</taxon>
        <taxon>Streptomycetaceae</taxon>
        <taxon>Streptomyces</taxon>
        <taxon>Streptomyces aurantiacus group</taxon>
    </lineage>
</organism>
<evidence type="ECO:0000313" key="2">
    <source>
        <dbReference type="EMBL" id="AXQ55849.1"/>
    </source>
</evidence>
<evidence type="ECO:0000313" key="3">
    <source>
        <dbReference type="Proteomes" id="UP000259636"/>
    </source>
</evidence>
<dbReference type="KEGG" id="sky:D0C37_15375"/>
<sequence length="188" mass="20164">MTTAAGTDRRTLLRTGVAGLAALAAGAVLTPSAQAADGDRELPMSPLTLWLRGAPAFVRDGLLFTDLIGDQRPEQWVLTAQPQHGPDTFTIELASRTGAGLVVPEDEGEPVGVRPLIVLPTYPPRFPPNELFRITPVDPGSRAYLVTSALTDGPPRHLARARVEDMSLRPKPVFARTGEAEPVEIRFA</sequence>
<gene>
    <name evidence="2" type="ORF">D0C37_15375</name>
</gene>
<protein>
    <recommendedName>
        <fullName evidence="4">I66 family serine proteinase inhibitor</fullName>
    </recommendedName>
</protein>
<dbReference type="InterPro" id="IPR031755">
    <property type="entry name" value="Inhibitor_I66"/>
</dbReference>
<evidence type="ECO:0008006" key="4">
    <source>
        <dbReference type="Google" id="ProtNLM"/>
    </source>
</evidence>
<dbReference type="Pfam" id="PF16850">
    <property type="entry name" value="Inhibitor_I66"/>
    <property type="match status" value="1"/>
</dbReference>
<reference evidence="2 3" key="1">
    <citation type="submission" date="2018-08" db="EMBL/GenBank/DDBJ databases">
        <authorList>
            <person name="Ferrada E.E."/>
            <person name="Latorre B.A."/>
        </authorList>
    </citation>
    <scope>NUCLEOTIDE SEQUENCE [LARGE SCALE GENOMIC DNA]</scope>
    <source>
        <strain evidence="2 3">VK-A60T</strain>
    </source>
</reference>
<dbReference type="InterPro" id="IPR006311">
    <property type="entry name" value="TAT_signal"/>
</dbReference>
<evidence type="ECO:0000256" key="1">
    <source>
        <dbReference type="SAM" id="SignalP"/>
    </source>
</evidence>
<dbReference type="GO" id="GO:0004867">
    <property type="term" value="F:serine-type endopeptidase inhibitor activity"/>
    <property type="evidence" value="ECO:0007669"/>
    <property type="project" value="InterPro"/>
</dbReference>
<name>A0A385DD23_9ACTN</name>
<dbReference type="EMBL" id="CP031742">
    <property type="protein sequence ID" value="AXQ55849.1"/>
    <property type="molecule type" value="Genomic_DNA"/>
</dbReference>
<proteinExistence type="predicted"/>
<dbReference type="GeneID" id="300115552"/>
<feature type="chain" id="PRO_5017255675" description="I66 family serine proteinase inhibitor" evidence="1">
    <location>
        <begin position="36"/>
        <end position="188"/>
    </location>
</feature>
<keyword evidence="1" id="KW-0732">Signal</keyword>